<dbReference type="PANTHER" id="PTHR48106:SF5">
    <property type="entry name" value="ZINC-CONTAINING ALCOHOL DEHYDROGENASE"/>
    <property type="match status" value="1"/>
</dbReference>
<dbReference type="InterPro" id="IPR020843">
    <property type="entry name" value="ER"/>
</dbReference>
<dbReference type="SUPFAM" id="SSF50129">
    <property type="entry name" value="GroES-like"/>
    <property type="match status" value="1"/>
</dbReference>
<dbReference type="AlphaFoldDB" id="A0A149PD83"/>
<proteinExistence type="predicted"/>
<dbReference type="InterPro" id="IPR011032">
    <property type="entry name" value="GroES-like_sf"/>
</dbReference>
<dbReference type="Gene3D" id="3.90.180.10">
    <property type="entry name" value="Medium-chain alcohol dehydrogenases, catalytic domain"/>
    <property type="match status" value="1"/>
</dbReference>
<dbReference type="GO" id="GO:0016651">
    <property type="term" value="F:oxidoreductase activity, acting on NAD(P)H"/>
    <property type="evidence" value="ECO:0007669"/>
    <property type="project" value="TreeGrafter"/>
</dbReference>
<evidence type="ECO:0000259" key="3">
    <source>
        <dbReference type="SMART" id="SM00829"/>
    </source>
</evidence>
<dbReference type="SMART" id="SM00829">
    <property type="entry name" value="PKS_ER"/>
    <property type="match status" value="1"/>
</dbReference>
<dbReference type="InterPro" id="IPR036291">
    <property type="entry name" value="NAD(P)-bd_dom_sf"/>
</dbReference>
<dbReference type="Pfam" id="PF08240">
    <property type="entry name" value="ADH_N"/>
    <property type="match status" value="1"/>
</dbReference>
<evidence type="ECO:0000256" key="2">
    <source>
        <dbReference type="ARBA" id="ARBA00023002"/>
    </source>
</evidence>
<feature type="domain" description="Enoyl reductase (ER)" evidence="3">
    <location>
        <begin position="11"/>
        <end position="327"/>
    </location>
</feature>
<dbReference type="RefSeq" id="WP_062134537.1">
    <property type="nucleotide sequence ID" value="NZ_LRBG01000038.1"/>
</dbReference>
<protein>
    <submittedName>
        <fullName evidence="4">NADPH:quinone reductase</fullName>
    </submittedName>
</protein>
<dbReference type="EMBL" id="LRBG01000038">
    <property type="protein sequence ID" value="KXU82984.1"/>
    <property type="molecule type" value="Genomic_DNA"/>
</dbReference>
<dbReference type="OrthoDB" id="9805883at2"/>
<dbReference type="CDD" id="cd08268">
    <property type="entry name" value="MDR2"/>
    <property type="match status" value="1"/>
</dbReference>
<accession>A0A149PD83</accession>
<reference evidence="4 5" key="1">
    <citation type="journal article" date="2015" name="Int. J. Syst. Evol. Microbiol.">
        <title>Burkholderia monticola sp. nov., isolated from mountain soil.</title>
        <authorList>
            <person name="Baek I."/>
            <person name="Seo B."/>
            <person name="Lee I."/>
            <person name="Yi H."/>
            <person name="Chun J."/>
        </authorList>
    </citation>
    <scope>NUCLEOTIDE SEQUENCE [LARGE SCALE GENOMIC DNA]</scope>
    <source>
        <strain evidence="4 5">JC2948</strain>
    </source>
</reference>
<sequence>MTRVVRFHEYGDANVLRIEDVEVRPPASDEIQINVKAIGLNRAEVMFRSGRYLQEAVFPSQLGYEAAGFVKALGAEVTGFSVNDAVSVIPTLDMSRWPTYGEVINIPARYVVKHPGNVSFEQAAAAWMQYVTAWGALIAQAKLSADDFVIVSAASSSVGIAAIQVARSVGATVIATTRSSAKARPLLDAGAHHVIATSEEDLAARVKAITDGKGARVVFDPIGGPAIAQLAECMSFGGILLEYGALSTEEGTFPQFALLGKCLTFKGYLYIEVTSDDALLARAKKFISEGLASGALVPLISRTFRFDDIQEATRFLESNEQVGKIVVTVE</sequence>
<dbReference type="Pfam" id="PF00107">
    <property type="entry name" value="ADH_zinc_N"/>
    <property type="match status" value="1"/>
</dbReference>
<keyword evidence="5" id="KW-1185">Reference proteome</keyword>
<evidence type="ECO:0000313" key="4">
    <source>
        <dbReference type="EMBL" id="KXU82984.1"/>
    </source>
</evidence>
<dbReference type="STRING" id="1399968.CI15_28080"/>
<organism evidence="4 5">
    <name type="scientific">Paraburkholderia monticola</name>
    <dbReference type="NCBI Taxonomy" id="1399968"/>
    <lineage>
        <taxon>Bacteria</taxon>
        <taxon>Pseudomonadati</taxon>
        <taxon>Pseudomonadota</taxon>
        <taxon>Betaproteobacteria</taxon>
        <taxon>Burkholderiales</taxon>
        <taxon>Burkholderiaceae</taxon>
        <taxon>Paraburkholderia</taxon>
    </lineage>
</organism>
<dbReference type="Gene3D" id="3.40.50.720">
    <property type="entry name" value="NAD(P)-binding Rossmann-like Domain"/>
    <property type="match status" value="1"/>
</dbReference>
<dbReference type="Proteomes" id="UP000075613">
    <property type="component" value="Unassembled WGS sequence"/>
</dbReference>
<dbReference type="InterPro" id="IPR013154">
    <property type="entry name" value="ADH-like_N"/>
</dbReference>
<keyword evidence="1" id="KW-0521">NADP</keyword>
<keyword evidence="2" id="KW-0560">Oxidoreductase</keyword>
<dbReference type="GO" id="GO:0070402">
    <property type="term" value="F:NADPH binding"/>
    <property type="evidence" value="ECO:0007669"/>
    <property type="project" value="TreeGrafter"/>
</dbReference>
<evidence type="ECO:0000256" key="1">
    <source>
        <dbReference type="ARBA" id="ARBA00022857"/>
    </source>
</evidence>
<dbReference type="PANTHER" id="PTHR48106">
    <property type="entry name" value="QUINONE OXIDOREDUCTASE PIG3-RELATED"/>
    <property type="match status" value="1"/>
</dbReference>
<comment type="caution">
    <text evidence="4">The sequence shown here is derived from an EMBL/GenBank/DDBJ whole genome shotgun (WGS) entry which is preliminary data.</text>
</comment>
<dbReference type="SUPFAM" id="SSF51735">
    <property type="entry name" value="NAD(P)-binding Rossmann-fold domains"/>
    <property type="match status" value="1"/>
</dbReference>
<dbReference type="InterPro" id="IPR013149">
    <property type="entry name" value="ADH-like_C"/>
</dbReference>
<evidence type="ECO:0000313" key="5">
    <source>
        <dbReference type="Proteomes" id="UP000075613"/>
    </source>
</evidence>
<gene>
    <name evidence="4" type="ORF">CI15_28080</name>
</gene>
<name>A0A149PD83_9BURK</name>